<name>A0AAE0WC90_9BIVA</name>
<feature type="region of interest" description="Disordered" evidence="1">
    <location>
        <begin position="201"/>
        <end position="220"/>
    </location>
</feature>
<feature type="compositionally biased region" description="Basic residues" evidence="1">
    <location>
        <begin position="340"/>
        <end position="357"/>
    </location>
</feature>
<protein>
    <submittedName>
        <fullName evidence="2">Uncharacterized protein</fullName>
    </submittedName>
</protein>
<evidence type="ECO:0000313" key="2">
    <source>
        <dbReference type="EMBL" id="KAK3608070.1"/>
    </source>
</evidence>
<dbReference type="AlphaFoldDB" id="A0AAE0WC90"/>
<proteinExistence type="predicted"/>
<accession>A0AAE0WC90</accession>
<feature type="compositionally biased region" description="Polar residues" evidence="1">
    <location>
        <begin position="170"/>
        <end position="180"/>
    </location>
</feature>
<reference evidence="2" key="3">
    <citation type="submission" date="2023-05" db="EMBL/GenBank/DDBJ databases">
        <authorList>
            <person name="Smith C.H."/>
        </authorList>
    </citation>
    <scope>NUCLEOTIDE SEQUENCE</scope>
    <source>
        <strain evidence="2">CHS0354</strain>
        <tissue evidence="2">Mantle</tissue>
    </source>
</reference>
<keyword evidence="3" id="KW-1185">Reference proteome</keyword>
<sequence length="1266" mass="144824">MFHKAHAVEERFVSQFIRLKGPEFFMETAKLCEVTWKFHDRDPIIYFMPIIYLIEVPEGRKYLMHNCCRVSEFSNRFRLKIDTDSWRHTNECVNLKFAEMWARFCDYFGKIQSSQREQKMAELLEEEEREKQKKDKKRDKKKRKRQRNQEQNGDYKSYGENYTGVDDAKTSVSSVNYPNQQKERKKNNGFQQNANFLENLHLPKPSKKGTSSNKSASQTSQNTLYGVAVETLKLNYQHSYNAMSTYENLSADKFHLPTTNSVESEAMKTKKKKTKKKMAYETNVKKCTSMAAAVSNDENLGPMLAFPESDDVEQTWVTVHTKKHLPKTPQQDNNADTNKSNKKEKQRGKKKVTKQKHTTSQNEAFSWAEVAKGKYSKPRENPITTTDPPPKPDLTYEEEFPTLATHKGKEMESVESSHRLLAMEVSSDTCHHSYADVVREEDPETSICSDRTTDPMESCSSKQWSPFTAAVSDDSISAASEDPEQAKHEVNVGHDGNADIKCDEVYSIPMDNNSFLFRRQKELTEFPGNDFLIDITQTIPNAPKFLFNSKLHQQKDLDISTIPHPSCDRSELQETPQQMEIFPDQTKPSAIPNAGHECPSVHPRLIGIRSRSRQTVAKEENTESPRNPIKVGILGKESGVLLNSGSIQNITLPSLSRSHSGHISTNLKEEVITANVSETSNCWSGTNTRSQDLQTSEMLYEDLHHSPTLVRTPFHDIAEKFENNIHFQLGFTRISSCHDDEQPQVIRSSDDERNESSLQDVQNQYENTVFNRTDNVNMKSCHARTTDVAPCTTDVIFQPRGTLHFHNQAGYLYPERLDLDGAHLTNIVEQTGSNWNQISDISFASNPHIQVMQDIQDAIFSSATQTLGYTRANIPTSRDRPEVEDPSVMDCSIEGRKPISSKWNSLNHFGTKSSHLHANLLPTVDVLCAPNNGVGFTEEEIQPSFRNTASSPEKMFLCANPNFLDNCTEIQTTNVVESRYDDYGSLDYSVNEKAAMGKSPFKTSSLGQSILFNACQIDTTEETVLYPSDIENIEPPALRKVCCLFGRNKDHVQENIEFFPSFHEETKVANERNGVSLFHKIQQVQLMQLKSYYDSLQVRDSRLPFIYDNNFYYYASCTGVDMKRICEFIGARGDEEDSILKCMRSNTEKGNMITDMKYGHVDTNMLFEKEYGRISKSNADNFAIYDDFVQKNATIVEIDTQNMRLFFMNGDWQPKSKRWAEKLRIIRRLPARNLQRFGDILLPATDKDNYIIYQGYILFNRTLICS</sequence>
<evidence type="ECO:0000256" key="1">
    <source>
        <dbReference type="SAM" id="MobiDB-lite"/>
    </source>
</evidence>
<feature type="compositionally biased region" description="Basic residues" evidence="1">
    <location>
        <begin position="134"/>
        <end position="146"/>
    </location>
</feature>
<feature type="region of interest" description="Disordered" evidence="1">
    <location>
        <begin position="322"/>
        <end position="395"/>
    </location>
</feature>
<comment type="caution">
    <text evidence="2">The sequence shown here is derived from an EMBL/GenBank/DDBJ whole genome shotgun (WGS) entry which is preliminary data.</text>
</comment>
<gene>
    <name evidence="2" type="ORF">CHS0354_031056</name>
</gene>
<dbReference type="Proteomes" id="UP001195483">
    <property type="component" value="Unassembled WGS sequence"/>
</dbReference>
<evidence type="ECO:0000313" key="3">
    <source>
        <dbReference type="Proteomes" id="UP001195483"/>
    </source>
</evidence>
<reference evidence="2" key="1">
    <citation type="journal article" date="2021" name="Genome Biol. Evol.">
        <title>A High-Quality Reference Genome for a Parasitic Bivalve with Doubly Uniparental Inheritance (Bivalvia: Unionida).</title>
        <authorList>
            <person name="Smith C.H."/>
        </authorList>
    </citation>
    <scope>NUCLEOTIDE SEQUENCE</scope>
    <source>
        <strain evidence="2">CHS0354</strain>
    </source>
</reference>
<organism evidence="2 3">
    <name type="scientific">Potamilus streckersoni</name>
    <dbReference type="NCBI Taxonomy" id="2493646"/>
    <lineage>
        <taxon>Eukaryota</taxon>
        <taxon>Metazoa</taxon>
        <taxon>Spiralia</taxon>
        <taxon>Lophotrochozoa</taxon>
        <taxon>Mollusca</taxon>
        <taxon>Bivalvia</taxon>
        <taxon>Autobranchia</taxon>
        <taxon>Heteroconchia</taxon>
        <taxon>Palaeoheterodonta</taxon>
        <taxon>Unionida</taxon>
        <taxon>Unionoidea</taxon>
        <taxon>Unionidae</taxon>
        <taxon>Ambleminae</taxon>
        <taxon>Lampsilini</taxon>
        <taxon>Potamilus</taxon>
    </lineage>
</organism>
<feature type="region of interest" description="Disordered" evidence="1">
    <location>
        <begin position="122"/>
        <end position="190"/>
    </location>
</feature>
<dbReference type="EMBL" id="JAEAOA010001852">
    <property type="protein sequence ID" value="KAK3608070.1"/>
    <property type="molecule type" value="Genomic_DNA"/>
</dbReference>
<reference evidence="2" key="2">
    <citation type="journal article" date="2021" name="Genome Biol. Evol.">
        <title>Developing a high-quality reference genome for a parasitic bivalve with doubly uniparental inheritance (Bivalvia: Unionida).</title>
        <authorList>
            <person name="Smith C.H."/>
        </authorList>
    </citation>
    <scope>NUCLEOTIDE SEQUENCE</scope>
    <source>
        <strain evidence="2">CHS0354</strain>
        <tissue evidence="2">Mantle</tissue>
    </source>
</reference>
<feature type="compositionally biased region" description="Polar residues" evidence="1">
    <location>
        <begin position="208"/>
        <end position="220"/>
    </location>
</feature>
<feature type="compositionally biased region" description="Polar residues" evidence="1">
    <location>
        <begin position="328"/>
        <end position="338"/>
    </location>
</feature>